<dbReference type="Pfam" id="PF00232">
    <property type="entry name" value="Glyco_hydro_1"/>
    <property type="match status" value="1"/>
</dbReference>
<evidence type="ECO:0000256" key="2">
    <source>
        <dbReference type="ARBA" id="ARBA00022801"/>
    </source>
</evidence>
<gene>
    <name evidence="5" type="ORF">PHYPA_004011</name>
</gene>
<keyword evidence="7" id="KW-1185">Reference proteome</keyword>
<reference evidence="5 7" key="1">
    <citation type="journal article" date="2008" name="Science">
        <title>The Physcomitrella genome reveals evolutionary insights into the conquest of land by plants.</title>
        <authorList>
            <person name="Rensing S."/>
            <person name="Lang D."/>
            <person name="Zimmer A."/>
            <person name="Terry A."/>
            <person name="Salamov A."/>
            <person name="Shapiro H."/>
            <person name="Nishiyama T."/>
            <person name="Perroud P.-F."/>
            <person name="Lindquist E."/>
            <person name="Kamisugi Y."/>
            <person name="Tanahashi T."/>
            <person name="Sakakibara K."/>
            <person name="Fujita T."/>
            <person name="Oishi K."/>
            <person name="Shin-I T."/>
            <person name="Kuroki Y."/>
            <person name="Toyoda A."/>
            <person name="Suzuki Y."/>
            <person name="Hashimoto A."/>
            <person name="Yamaguchi K."/>
            <person name="Sugano A."/>
            <person name="Kohara Y."/>
            <person name="Fujiyama A."/>
            <person name="Anterola A."/>
            <person name="Aoki S."/>
            <person name="Ashton N."/>
            <person name="Barbazuk W.B."/>
            <person name="Barker E."/>
            <person name="Bennetzen J."/>
            <person name="Bezanilla M."/>
            <person name="Blankenship R."/>
            <person name="Cho S.H."/>
            <person name="Dutcher S."/>
            <person name="Estelle M."/>
            <person name="Fawcett J.A."/>
            <person name="Gundlach H."/>
            <person name="Hanada K."/>
            <person name="Heyl A."/>
            <person name="Hicks K.A."/>
            <person name="Hugh J."/>
            <person name="Lohr M."/>
            <person name="Mayer K."/>
            <person name="Melkozernov A."/>
            <person name="Murata T."/>
            <person name="Nelson D."/>
            <person name="Pils B."/>
            <person name="Prigge M."/>
            <person name="Reiss B."/>
            <person name="Renner T."/>
            <person name="Rombauts S."/>
            <person name="Rushton P."/>
            <person name="Sanderfoot A."/>
            <person name="Schween G."/>
            <person name="Shiu S.-H."/>
            <person name="Stueber K."/>
            <person name="Theodoulou F.L."/>
            <person name="Tu H."/>
            <person name="Van de Peer Y."/>
            <person name="Verrier P.J."/>
            <person name="Waters E."/>
            <person name="Wood A."/>
            <person name="Yang L."/>
            <person name="Cove D."/>
            <person name="Cuming A."/>
            <person name="Hasebe M."/>
            <person name="Lucas S."/>
            <person name="Mishler D.B."/>
            <person name="Reski R."/>
            <person name="Grigoriev I."/>
            <person name="Quatrano R.S."/>
            <person name="Boore J.L."/>
        </authorList>
    </citation>
    <scope>NUCLEOTIDE SEQUENCE [LARGE SCALE GENOMIC DNA]</scope>
    <source>
        <strain evidence="6 7">cv. Gransden 2004</strain>
    </source>
</reference>
<dbReference type="EnsemblPlants" id="Pp3c3_4980V3.1">
    <property type="protein sequence ID" value="PAC:32942505.CDS.1"/>
    <property type="gene ID" value="Pp3c3_4980"/>
</dbReference>
<sequence length="63" mass="7771">MPCFIDGCDIRLYFAWSLLDNFEWTTRYTKYFGLYYVDFDNDQVRSPKALAFWFHKVLKEDNR</sequence>
<evidence type="ECO:0000256" key="1">
    <source>
        <dbReference type="ARBA" id="ARBA00010838"/>
    </source>
</evidence>
<dbReference type="PANTHER" id="PTHR10353">
    <property type="entry name" value="GLYCOSYL HYDROLASE"/>
    <property type="match status" value="1"/>
</dbReference>
<protein>
    <recommendedName>
        <fullName evidence="8">Beta-glucosidase</fullName>
    </recommendedName>
</protein>
<dbReference type="GO" id="GO:0004553">
    <property type="term" value="F:hydrolase activity, hydrolyzing O-glycosyl compounds"/>
    <property type="evidence" value="ECO:0007669"/>
    <property type="project" value="InterPro"/>
</dbReference>
<organism evidence="5">
    <name type="scientific">Physcomitrium patens</name>
    <name type="common">Spreading-leaved earth moss</name>
    <name type="synonym">Physcomitrella patens</name>
    <dbReference type="NCBI Taxonomy" id="3218"/>
    <lineage>
        <taxon>Eukaryota</taxon>
        <taxon>Viridiplantae</taxon>
        <taxon>Streptophyta</taxon>
        <taxon>Embryophyta</taxon>
        <taxon>Bryophyta</taxon>
        <taxon>Bryophytina</taxon>
        <taxon>Bryopsida</taxon>
        <taxon>Funariidae</taxon>
        <taxon>Funariales</taxon>
        <taxon>Funariaceae</taxon>
        <taxon>Physcomitrium</taxon>
    </lineage>
</organism>
<dbReference type="PaxDb" id="3218-PP1S1_716V6.1"/>
<dbReference type="EMBL" id="ABEU02000003">
    <property type="protein sequence ID" value="PNR57018.1"/>
    <property type="molecule type" value="Genomic_DNA"/>
</dbReference>
<reference evidence="5 7" key="2">
    <citation type="journal article" date="2018" name="Plant J.">
        <title>The Physcomitrella patens chromosome-scale assembly reveals moss genome structure and evolution.</title>
        <authorList>
            <person name="Lang D."/>
            <person name="Ullrich K.K."/>
            <person name="Murat F."/>
            <person name="Fuchs J."/>
            <person name="Jenkins J."/>
            <person name="Haas F.B."/>
            <person name="Piednoel M."/>
            <person name="Gundlach H."/>
            <person name="Van Bel M."/>
            <person name="Meyberg R."/>
            <person name="Vives C."/>
            <person name="Morata J."/>
            <person name="Symeonidi A."/>
            <person name="Hiss M."/>
            <person name="Muchero W."/>
            <person name="Kamisugi Y."/>
            <person name="Saleh O."/>
            <person name="Blanc G."/>
            <person name="Decker E.L."/>
            <person name="van Gessel N."/>
            <person name="Grimwood J."/>
            <person name="Hayes R.D."/>
            <person name="Graham S.W."/>
            <person name="Gunter L.E."/>
            <person name="McDaniel S.F."/>
            <person name="Hoernstein S.N.W."/>
            <person name="Larsson A."/>
            <person name="Li F.W."/>
            <person name="Perroud P.F."/>
            <person name="Phillips J."/>
            <person name="Ranjan P."/>
            <person name="Rokshar D.S."/>
            <person name="Rothfels C.J."/>
            <person name="Schneider L."/>
            <person name="Shu S."/>
            <person name="Stevenson D.W."/>
            <person name="Thummler F."/>
            <person name="Tillich M."/>
            <person name="Villarreal Aguilar J.C."/>
            <person name="Widiez T."/>
            <person name="Wong G.K."/>
            <person name="Wymore A."/>
            <person name="Zhang Y."/>
            <person name="Zimmer A.D."/>
            <person name="Quatrano R.S."/>
            <person name="Mayer K.F.X."/>
            <person name="Goodstein D."/>
            <person name="Casacuberta J.M."/>
            <person name="Vandepoele K."/>
            <person name="Reski R."/>
            <person name="Cuming A.C."/>
            <person name="Tuskan G.A."/>
            <person name="Maumus F."/>
            <person name="Salse J."/>
            <person name="Schmutz J."/>
            <person name="Rensing S.A."/>
        </authorList>
    </citation>
    <scope>NUCLEOTIDE SEQUENCE [LARGE SCALE GENOMIC DNA]</scope>
    <source>
        <strain evidence="6 7">cv. Gransden 2004</strain>
    </source>
</reference>
<dbReference type="Proteomes" id="UP000006727">
    <property type="component" value="Chromosome 3"/>
</dbReference>
<dbReference type="InterPro" id="IPR001360">
    <property type="entry name" value="Glyco_hydro_1"/>
</dbReference>
<dbReference type="Gene3D" id="3.20.20.80">
    <property type="entry name" value="Glycosidases"/>
    <property type="match status" value="1"/>
</dbReference>
<evidence type="ECO:0000313" key="6">
    <source>
        <dbReference type="EnsemblPlants" id="PAC:32942505.CDS.1"/>
    </source>
</evidence>
<keyword evidence="3" id="KW-0326">Glycosidase</keyword>
<dbReference type="Gramene" id="Pp3c3_4980V3.1">
    <property type="protein sequence ID" value="PAC:32942505.CDS.1"/>
    <property type="gene ID" value="Pp3c3_4980"/>
</dbReference>
<dbReference type="SUPFAM" id="SSF51445">
    <property type="entry name" value="(Trans)glycosidases"/>
    <property type="match status" value="1"/>
</dbReference>
<proteinExistence type="inferred from homology"/>
<dbReference type="PANTHER" id="PTHR10353:SF36">
    <property type="entry name" value="LP05116P"/>
    <property type="match status" value="1"/>
</dbReference>
<dbReference type="PRINTS" id="PR00131">
    <property type="entry name" value="GLHYDRLASE1"/>
</dbReference>
<dbReference type="OMA" id="DEVNNDR"/>
<evidence type="ECO:0008006" key="8">
    <source>
        <dbReference type="Google" id="ProtNLM"/>
    </source>
</evidence>
<dbReference type="AlphaFoldDB" id="A0A2K1KTC2"/>
<name>A0A2K1KTC2_PHYPA</name>
<accession>A0A2K1KTC2</accession>
<keyword evidence="2" id="KW-0378">Hydrolase</keyword>
<evidence type="ECO:0000256" key="4">
    <source>
        <dbReference type="RuleBase" id="RU003690"/>
    </source>
</evidence>
<evidence type="ECO:0000313" key="5">
    <source>
        <dbReference type="EMBL" id="PNR57018.1"/>
    </source>
</evidence>
<evidence type="ECO:0000256" key="3">
    <source>
        <dbReference type="ARBA" id="ARBA00023295"/>
    </source>
</evidence>
<dbReference type="GO" id="GO:0005975">
    <property type="term" value="P:carbohydrate metabolic process"/>
    <property type="evidence" value="ECO:0007669"/>
    <property type="project" value="InterPro"/>
</dbReference>
<evidence type="ECO:0000313" key="7">
    <source>
        <dbReference type="Proteomes" id="UP000006727"/>
    </source>
</evidence>
<dbReference type="InterPro" id="IPR017853">
    <property type="entry name" value="GH"/>
</dbReference>
<comment type="similarity">
    <text evidence="1 4">Belongs to the glycosyl hydrolase 1 family.</text>
</comment>
<reference evidence="6" key="3">
    <citation type="submission" date="2020-12" db="UniProtKB">
        <authorList>
            <consortium name="EnsemblPlants"/>
        </authorList>
    </citation>
    <scope>IDENTIFICATION</scope>
</reference>
<dbReference type="InParanoid" id="A0A2K1KTC2"/>